<comment type="caution">
    <text evidence="1">The sequence shown here is derived from an EMBL/GenBank/DDBJ whole genome shotgun (WGS) entry which is preliminary data.</text>
</comment>
<evidence type="ECO:0000313" key="2">
    <source>
        <dbReference type="Proteomes" id="UP001153678"/>
    </source>
</evidence>
<sequence>ISITLKYVDNMTGERDLQLLPSSHQNDDEIYGNILDENFCDHSTNAKFFSKYHKGNKKFSTTFSNSKKIEYYISTTFLENKNEDLKELLKYFEIAAIANN</sequence>
<proteinExistence type="predicted"/>
<dbReference type="EMBL" id="CAMKVN010007503">
    <property type="protein sequence ID" value="CAI2191562.1"/>
    <property type="molecule type" value="Genomic_DNA"/>
</dbReference>
<keyword evidence="2" id="KW-1185">Reference proteome</keyword>
<evidence type="ECO:0000313" key="1">
    <source>
        <dbReference type="EMBL" id="CAI2191562.1"/>
    </source>
</evidence>
<dbReference type="Proteomes" id="UP001153678">
    <property type="component" value="Unassembled WGS sequence"/>
</dbReference>
<organism evidence="1 2">
    <name type="scientific">Funneliformis geosporum</name>
    <dbReference type="NCBI Taxonomy" id="1117311"/>
    <lineage>
        <taxon>Eukaryota</taxon>
        <taxon>Fungi</taxon>
        <taxon>Fungi incertae sedis</taxon>
        <taxon>Mucoromycota</taxon>
        <taxon>Glomeromycotina</taxon>
        <taxon>Glomeromycetes</taxon>
        <taxon>Glomerales</taxon>
        <taxon>Glomeraceae</taxon>
        <taxon>Funneliformis</taxon>
    </lineage>
</organism>
<name>A0A9W4T5X8_9GLOM</name>
<feature type="non-terminal residue" evidence="1">
    <location>
        <position position="100"/>
    </location>
</feature>
<gene>
    <name evidence="1" type="ORF">FWILDA_LOCUS15133</name>
</gene>
<protein>
    <submittedName>
        <fullName evidence="1">19030_t:CDS:1</fullName>
    </submittedName>
</protein>
<accession>A0A9W4T5X8</accession>
<dbReference type="AlphaFoldDB" id="A0A9W4T5X8"/>
<reference evidence="1" key="1">
    <citation type="submission" date="2022-08" db="EMBL/GenBank/DDBJ databases">
        <authorList>
            <person name="Kallberg Y."/>
            <person name="Tangrot J."/>
            <person name="Rosling A."/>
        </authorList>
    </citation>
    <scope>NUCLEOTIDE SEQUENCE</scope>
    <source>
        <strain evidence="1">Wild A</strain>
    </source>
</reference>